<proteinExistence type="predicted"/>
<dbReference type="Proteomes" id="UP000433493">
    <property type="component" value="Unassembled WGS sequence"/>
</dbReference>
<gene>
    <name evidence="3" type="ORF">F8O05_06120</name>
</gene>
<name>A0A7J5BBE6_9MICO</name>
<evidence type="ECO:0000313" key="4">
    <source>
        <dbReference type="Proteomes" id="UP000433493"/>
    </source>
</evidence>
<dbReference type="AlphaFoldDB" id="A0A7J5BBE6"/>
<keyword evidence="4" id="KW-1185">Reference proteome</keyword>
<evidence type="ECO:0000313" key="3">
    <source>
        <dbReference type="EMBL" id="KAB1643462.1"/>
    </source>
</evidence>
<dbReference type="InterPro" id="IPR002575">
    <property type="entry name" value="Aminoglycoside_PTrfase"/>
</dbReference>
<feature type="compositionally biased region" description="Acidic residues" evidence="1">
    <location>
        <begin position="356"/>
        <end position="381"/>
    </location>
</feature>
<dbReference type="OrthoDB" id="3239865at2"/>
<feature type="region of interest" description="Disordered" evidence="1">
    <location>
        <begin position="327"/>
        <end position="402"/>
    </location>
</feature>
<dbReference type="SUPFAM" id="SSF56112">
    <property type="entry name" value="Protein kinase-like (PK-like)"/>
    <property type="match status" value="1"/>
</dbReference>
<dbReference type="InterPro" id="IPR011009">
    <property type="entry name" value="Kinase-like_dom_sf"/>
</dbReference>
<feature type="compositionally biased region" description="Basic and acidic residues" evidence="1">
    <location>
        <begin position="333"/>
        <end position="344"/>
    </location>
</feature>
<keyword evidence="3" id="KW-0808">Transferase</keyword>
<dbReference type="GO" id="GO:0016740">
    <property type="term" value="F:transferase activity"/>
    <property type="evidence" value="ECO:0007669"/>
    <property type="project" value="UniProtKB-KW"/>
</dbReference>
<evidence type="ECO:0000256" key="1">
    <source>
        <dbReference type="SAM" id="MobiDB-lite"/>
    </source>
</evidence>
<sequence>MGAQYLDLAGYATAAIDNLVIVGANEWTFGANGDYDSAVLRSNDDRMLIARRPTSAAAAGEQLAISRALSCLTPGLRSRLSFSIPTELGRLNTAEVQLAVYDFIPGTTCDRLPLEHDSMLVADIGRAIAAIHALPKQFVESAGLPIQSAIDSREAVEQLMAKARDTGRLPAPLDDRWGGAVDDSSLWNFVPSVIHGSLERSSFLTNGAGVVGVLGWGDLRIGDPARDMSWLHSVDGAVTRAVFDEYVESRGASVDRQLRQRSTLYAELELARWLIHGVDTGNEAIIADAEQLLDSLVNRVRALEQTELRHETLPVLDLVEVQELLAEAGSKNRHPEQRLMRPTEDANPTGPLQPGDDFELPEDLEVDAPEDDPEYFDEEQDAGFAASGRGSNPADRDIAPRG</sequence>
<feature type="domain" description="Aminoglycoside phosphotransferase" evidence="2">
    <location>
        <begin position="33"/>
        <end position="251"/>
    </location>
</feature>
<dbReference type="EMBL" id="WBKB01000003">
    <property type="protein sequence ID" value="KAB1643462.1"/>
    <property type="molecule type" value="Genomic_DNA"/>
</dbReference>
<dbReference type="RefSeq" id="WP_158051877.1">
    <property type="nucleotide sequence ID" value="NZ_WBKB01000003.1"/>
</dbReference>
<dbReference type="Gene3D" id="3.90.1200.10">
    <property type="match status" value="1"/>
</dbReference>
<comment type="caution">
    <text evidence="3">The sequence shown here is derived from an EMBL/GenBank/DDBJ whole genome shotgun (WGS) entry which is preliminary data.</text>
</comment>
<reference evidence="3 4" key="1">
    <citation type="submission" date="2019-09" db="EMBL/GenBank/DDBJ databases">
        <title>Phylogeny of genus Pseudoclavibacter and closely related genus.</title>
        <authorList>
            <person name="Li Y."/>
        </authorList>
    </citation>
    <scope>NUCLEOTIDE SEQUENCE [LARGE SCALE GENOMIC DNA]</scope>
    <source>
        <strain evidence="3 4">KCTC 13959</strain>
    </source>
</reference>
<organism evidence="3 4">
    <name type="scientific">Gulosibacter chungangensis</name>
    <dbReference type="NCBI Taxonomy" id="979746"/>
    <lineage>
        <taxon>Bacteria</taxon>
        <taxon>Bacillati</taxon>
        <taxon>Actinomycetota</taxon>
        <taxon>Actinomycetes</taxon>
        <taxon>Micrococcales</taxon>
        <taxon>Microbacteriaceae</taxon>
        <taxon>Gulosibacter</taxon>
    </lineage>
</organism>
<accession>A0A7J5BBE6</accession>
<evidence type="ECO:0000259" key="2">
    <source>
        <dbReference type="Pfam" id="PF01636"/>
    </source>
</evidence>
<dbReference type="Pfam" id="PF01636">
    <property type="entry name" value="APH"/>
    <property type="match status" value="1"/>
</dbReference>
<protein>
    <submittedName>
        <fullName evidence="3">Phosphotransferase</fullName>
    </submittedName>
</protein>